<dbReference type="Proteomes" id="UP000034172">
    <property type="component" value="Unassembled WGS sequence"/>
</dbReference>
<keyword evidence="1" id="KW-0472">Membrane</keyword>
<dbReference type="EMBL" id="LCIE01000011">
    <property type="protein sequence ID" value="KKT49123.1"/>
    <property type="molecule type" value="Genomic_DNA"/>
</dbReference>
<feature type="domain" description="N-acetylmuramoyl-L-alanine amidase" evidence="2">
    <location>
        <begin position="818"/>
        <end position="947"/>
    </location>
</feature>
<dbReference type="STRING" id="1618392.UW41_C0011G0005"/>
<comment type="caution">
    <text evidence="3">The sequence shown here is derived from an EMBL/GenBank/DDBJ whole genome shotgun (WGS) entry which is preliminary data.</text>
</comment>
<dbReference type="Gene3D" id="3.40.80.10">
    <property type="entry name" value="Peptidoglycan recognition protein-like"/>
    <property type="match status" value="1"/>
</dbReference>
<evidence type="ECO:0000256" key="1">
    <source>
        <dbReference type="SAM" id="Phobius"/>
    </source>
</evidence>
<sequence>MANHETEIYELGQIQLYFPKKIEDLSDSDRSEALRLFSIGAGYYNQFFRKDAGHKVTASSFQKEVSPGEIQQIIDYLSKPELEEPQVKKTKTPAKEDSTVPSEIIAGLIKELAAEKLVAEKNATNTTTSVADAVKRAQKTWKARNRTETILKNRTEKQKEAEDNFFINTVDPKSESRQAIYRNVESVASQAVMAQAAIIQAANLGIGLFPAQIKQATDDLTYLGLTGAVDLTNFNDLNTISQLAFIIQGVKFTSPINNVNEVVQAWQKAEEIEPFSGKVEELEKQITLVDQEAEEALREKDEIYKETLRKKGESDRFNEFEREINKNIDLDNDMTAAIIEVRNVQNALLKALPNAKLPPPPSTPLQLHGKKLESILRKEDPTKLSLSISPEGLGSRTVAVLETTNSGNRNISPEAVRLLSLGLTPEKLEALRNDPNSQLNKFITNNQYGLSVYQQVHAQLNKLVGPNSDSKLGQDISANVKALSFDIISQTTRVIPEPVRKLGQTITTKVITKPFGRISQSITNFYNHQSPLVQSATKFILNPKGTLYAWVNKKIGQHAGNVILKYAGSTTSKKLGNFILKEGLQQGAKKFIDVVAKKLIVETAKQAGVQGAKMAGMVAAESAIAAVAAALGISTFGLSLIVGAILMVATAVVDATIGLAKKGLDKVWQEMGWGEKFRSRDLIIPVVAGGAVVATAGATFIAGLIAIRRSVQIAAVSAIGIIIGAGIVVGLYIAIAFLIAPILSTLVQFDSLSKVDYAEYGGGSGPGVSGPGPGGEEGVYDLDCGPEAGAEIMIQAGSYPVVKRLLTGLGRTGYCIIPTKIVIHWSGAWTDNNNTYTYLDQVGLSCQIGTDQNGSVEQWQQMWEKKAELAYCVGGNENNYCLNNEMVGAWFIPPGTSPTKPEEKSPNEDEIQSSVNSTCFMMQQYHIPYTQIFGHLELHIGKPDPGEEFLAYFINRVKQQCPSTYP</sequence>
<keyword evidence="1" id="KW-0812">Transmembrane</keyword>
<reference evidence="3 4" key="1">
    <citation type="journal article" date="2015" name="Nature">
        <title>rRNA introns, odd ribosomes, and small enigmatic genomes across a large radiation of phyla.</title>
        <authorList>
            <person name="Brown C.T."/>
            <person name="Hug L.A."/>
            <person name="Thomas B.C."/>
            <person name="Sharon I."/>
            <person name="Castelle C.J."/>
            <person name="Singh A."/>
            <person name="Wilkins M.J."/>
            <person name="Williams K.H."/>
            <person name="Banfield J.F."/>
        </authorList>
    </citation>
    <scope>NUCLEOTIDE SEQUENCE [LARGE SCALE GENOMIC DNA]</scope>
</reference>
<dbReference type="SUPFAM" id="SSF55846">
    <property type="entry name" value="N-acetylmuramoyl-L-alanine amidase-like"/>
    <property type="match status" value="1"/>
</dbReference>
<organism evidence="3 4">
    <name type="scientific">Candidatus Collierbacteria bacterium GW2011_GWC2_44_18</name>
    <dbReference type="NCBI Taxonomy" id="1618392"/>
    <lineage>
        <taxon>Bacteria</taxon>
        <taxon>Candidatus Collieribacteriota</taxon>
    </lineage>
</organism>
<proteinExistence type="predicted"/>
<dbReference type="Pfam" id="PF01510">
    <property type="entry name" value="Amidase_2"/>
    <property type="match status" value="1"/>
</dbReference>
<dbReference type="InterPro" id="IPR036505">
    <property type="entry name" value="Amidase/PGRP_sf"/>
</dbReference>
<gene>
    <name evidence="3" type="ORF">UW41_C0011G0005</name>
</gene>
<keyword evidence="1" id="KW-1133">Transmembrane helix</keyword>
<evidence type="ECO:0000259" key="2">
    <source>
        <dbReference type="Pfam" id="PF01510"/>
    </source>
</evidence>
<dbReference type="InterPro" id="IPR002502">
    <property type="entry name" value="Amidase_domain"/>
</dbReference>
<evidence type="ECO:0000313" key="3">
    <source>
        <dbReference type="EMBL" id="KKT49123.1"/>
    </source>
</evidence>
<dbReference type="GO" id="GO:0009253">
    <property type="term" value="P:peptidoglycan catabolic process"/>
    <property type="evidence" value="ECO:0007669"/>
    <property type="project" value="InterPro"/>
</dbReference>
<dbReference type="GO" id="GO:0008745">
    <property type="term" value="F:N-acetylmuramoyl-L-alanine amidase activity"/>
    <property type="evidence" value="ECO:0007669"/>
    <property type="project" value="InterPro"/>
</dbReference>
<feature type="transmembrane region" description="Helical" evidence="1">
    <location>
        <begin position="636"/>
        <end position="661"/>
    </location>
</feature>
<feature type="transmembrane region" description="Helical" evidence="1">
    <location>
        <begin position="713"/>
        <end position="739"/>
    </location>
</feature>
<protein>
    <recommendedName>
        <fullName evidence="2">N-acetylmuramoyl-L-alanine amidase domain-containing protein</fullName>
    </recommendedName>
</protein>
<name>A0A0G1HR34_9BACT</name>
<feature type="transmembrane region" description="Helical" evidence="1">
    <location>
        <begin position="682"/>
        <end position="707"/>
    </location>
</feature>
<dbReference type="AlphaFoldDB" id="A0A0G1HR34"/>
<accession>A0A0G1HR34</accession>
<evidence type="ECO:0000313" key="4">
    <source>
        <dbReference type="Proteomes" id="UP000034172"/>
    </source>
</evidence>